<dbReference type="OrthoDB" id="5069352at2"/>
<proteinExistence type="predicted"/>
<reference evidence="2" key="1">
    <citation type="submission" date="2017-04" db="EMBL/GenBank/DDBJ databases">
        <authorList>
            <person name="Varghese N."/>
            <person name="Submissions S."/>
        </authorList>
    </citation>
    <scope>NUCLEOTIDE SEQUENCE [LARGE SCALE GENOMIC DNA]</scope>
    <source>
        <strain evidence="2">VKM Ac-2121</strain>
    </source>
</reference>
<dbReference type="InterPro" id="IPR013783">
    <property type="entry name" value="Ig-like_fold"/>
</dbReference>
<gene>
    <name evidence="1" type="ORF">SAMN06295885_3099</name>
</gene>
<evidence type="ECO:0000313" key="2">
    <source>
        <dbReference type="Proteomes" id="UP000193711"/>
    </source>
</evidence>
<dbReference type="GO" id="GO:0005975">
    <property type="term" value="P:carbohydrate metabolic process"/>
    <property type="evidence" value="ECO:0007669"/>
    <property type="project" value="UniProtKB-ARBA"/>
</dbReference>
<dbReference type="RefSeq" id="WP_085477520.1">
    <property type="nucleotide sequence ID" value="NZ_FXBM01000003.1"/>
</dbReference>
<sequence length="453" mass="46168">MTNPNRAAGDQYSDIDWVARDADGSIKRRTIVQGGAWSIPVVAVAVAAPLAAASTQPTDNVLVFDENLYTPDSDCALNGVTTTLTDADGAPIAGELVTVTLPAGYTFADGSSTRTLPTDAAGQVAWPEITAQPGAGTFTMTATTDTAPATTADIVIVDETTAFEYNASTRKTVVLGSVPAGATPLGAGYFQTANGDIYKGNDPTPVITGAGAAKGYAGASAYFLEYTKDGVAHTYRTSNGAIADYAHIPGDAVPVGGGFFLRPNGELYQWNQTSGPIATGVTSASGYAGTGGTYWVDFVDASGGHSANATNGTITDFNQVGAGATAVGGGFFLGANGVLRYRNTLISNNVESAAGYPSNKEGGDYWVDYVLTNGNAWESTSAGTDYRKANIPANATPVGGGYWLAGTTLYSWAGNGTRVPGGSNVAAAVGYESILGSGGYWTDFVVNPSGCLV</sequence>
<evidence type="ECO:0008006" key="3">
    <source>
        <dbReference type="Google" id="ProtNLM"/>
    </source>
</evidence>
<organism evidence="1 2">
    <name type="scientific">Rathayibacter oskolensis</name>
    <dbReference type="NCBI Taxonomy" id="1891671"/>
    <lineage>
        <taxon>Bacteria</taxon>
        <taxon>Bacillati</taxon>
        <taxon>Actinomycetota</taxon>
        <taxon>Actinomycetes</taxon>
        <taxon>Micrococcales</taxon>
        <taxon>Microbacteriaceae</taxon>
        <taxon>Rathayibacter</taxon>
    </lineage>
</organism>
<protein>
    <recommendedName>
        <fullName evidence="3">Big-1 domain-containing protein</fullName>
    </recommendedName>
</protein>
<dbReference type="Proteomes" id="UP000193711">
    <property type="component" value="Unassembled WGS sequence"/>
</dbReference>
<dbReference type="Gene3D" id="2.60.40.10">
    <property type="entry name" value="Immunoglobulins"/>
    <property type="match status" value="1"/>
</dbReference>
<evidence type="ECO:0000313" key="1">
    <source>
        <dbReference type="EMBL" id="SMH48684.1"/>
    </source>
</evidence>
<dbReference type="EMBL" id="FXBM01000003">
    <property type="protein sequence ID" value="SMH48684.1"/>
    <property type="molecule type" value="Genomic_DNA"/>
</dbReference>
<dbReference type="PROSITE" id="PS51318">
    <property type="entry name" value="TAT"/>
    <property type="match status" value="1"/>
</dbReference>
<dbReference type="AlphaFoldDB" id="A0A1X7PC69"/>
<dbReference type="InterPro" id="IPR008964">
    <property type="entry name" value="Invasin/intimin_cell_adhesion"/>
</dbReference>
<dbReference type="InterPro" id="IPR006311">
    <property type="entry name" value="TAT_signal"/>
</dbReference>
<keyword evidence="2" id="KW-1185">Reference proteome</keyword>
<name>A0A1X7PC69_9MICO</name>
<dbReference type="SUPFAM" id="SSF49373">
    <property type="entry name" value="Invasin/intimin cell-adhesion fragments"/>
    <property type="match status" value="1"/>
</dbReference>
<accession>A0A1X7PC69</accession>